<accession>A0A7K0DWK4</accession>
<dbReference type="OrthoDB" id="4709096at2"/>
<protein>
    <recommendedName>
        <fullName evidence="3">DUF2505 domain-containing protein</fullName>
    </recommendedName>
</protein>
<gene>
    <name evidence="1" type="ORF">NRB56_57610</name>
</gene>
<dbReference type="Pfam" id="PF10698">
    <property type="entry name" value="DUF2505"/>
    <property type="match status" value="1"/>
</dbReference>
<dbReference type="RefSeq" id="WP_153347462.1">
    <property type="nucleotide sequence ID" value="NZ_WEGI01000013.1"/>
</dbReference>
<dbReference type="Proteomes" id="UP000431401">
    <property type="component" value="Unassembled WGS sequence"/>
</dbReference>
<organism evidence="1 2">
    <name type="scientific">Nocardia aurantia</name>
    <dbReference type="NCBI Taxonomy" id="2585199"/>
    <lineage>
        <taxon>Bacteria</taxon>
        <taxon>Bacillati</taxon>
        <taxon>Actinomycetota</taxon>
        <taxon>Actinomycetes</taxon>
        <taxon>Mycobacteriales</taxon>
        <taxon>Nocardiaceae</taxon>
        <taxon>Nocardia</taxon>
    </lineage>
</organism>
<name>A0A7K0DWK4_9NOCA</name>
<evidence type="ECO:0000313" key="2">
    <source>
        <dbReference type="Proteomes" id="UP000431401"/>
    </source>
</evidence>
<reference evidence="1 2" key="1">
    <citation type="submission" date="2019-10" db="EMBL/GenBank/DDBJ databases">
        <title>Nocardia macrotermitis sp. nov. and Nocardia aurantia sp. nov., isolated from the gut of fungus growing-termite Macrotermes natalensis.</title>
        <authorList>
            <person name="Benndorf R."/>
            <person name="Schwitalla J."/>
            <person name="Martin K."/>
            <person name="De Beer W."/>
            <person name="Kaster A.-K."/>
            <person name="Vollmers J."/>
            <person name="Poulsen M."/>
            <person name="Beemelmanns C."/>
        </authorList>
    </citation>
    <scope>NUCLEOTIDE SEQUENCE [LARGE SCALE GENOMIC DNA]</scope>
    <source>
        <strain evidence="1 2">RB56</strain>
    </source>
</reference>
<sequence length="172" mass="19315">MTRRLNYSARFPLRTTKEVYALLSDRAYWDARMEEMRKYSPNEVVSLDAGDSGVTVVLEQVLPRVMLPDLAQSILRRDMVITRREVYGPFGPEVFGEYVAEIPAGPPGGLGGSMHLFATDTGCTLRITNIATVQIPFLGARLEQLMLVSLVDLLRAEAEFTKQWLDEHNPLS</sequence>
<dbReference type="InterPro" id="IPR019639">
    <property type="entry name" value="DUF2505"/>
</dbReference>
<dbReference type="EMBL" id="WEGI01000013">
    <property type="protein sequence ID" value="MQY30163.1"/>
    <property type="molecule type" value="Genomic_DNA"/>
</dbReference>
<keyword evidence="2" id="KW-1185">Reference proteome</keyword>
<comment type="caution">
    <text evidence="1">The sequence shown here is derived from an EMBL/GenBank/DDBJ whole genome shotgun (WGS) entry which is preliminary data.</text>
</comment>
<dbReference type="AlphaFoldDB" id="A0A7K0DWK4"/>
<evidence type="ECO:0008006" key="3">
    <source>
        <dbReference type="Google" id="ProtNLM"/>
    </source>
</evidence>
<proteinExistence type="predicted"/>
<evidence type="ECO:0000313" key="1">
    <source>
        <dbReference type="EMBL" id="MQY30163.1"/>
    </source>
</evidence>